<gene>
    <name evidence="3" type="ordered locus">Cwoe_2726</name>
</gene>
<keyword evidence="4" id="KW-1185">Reference proteome</keyword>
<name>D3F9T3_CONWI</name>
<dbReference type="STRING" id="469383.Cwoe_2726"/>
<dbReference type="AlphaFoldDB" id="D3F9T3"/>
<dbReference type="InterPro" id="IPR046505">
    <property type="entry name" value="DUF6683"/>
</dbReference>
<dbReference type="Proteomes" id="UP000008229">
    <property type="component" value="Chromosome"/>
</dbReference>
<dbReference type="HOGENOM" id="CLU_1088641_0_0_11"/>
<accession>D3F9T3</accession>
<dbReference type="KEGG" id="cwo:Cwoe_2726"/>
<sequence length="255" mass="27599" precursor="true">MKRSKTVVAVAVAAMAAVPGVAQADIYNPTTAEHIPTSYYYPAPAPTIDPPPMTFPPLDLTSPSPSDRSSPSAPRRDPVLGYRPSARVSKEGNRQLAALFAKRLGRRNVDRRRFLAEADKGTFRKAFAELIGPLGWSTTDFGDALAAYTVSSYMIANDIGELSGTERIGAQTIEQDLRARLRTNPAMKRSSARSKQLATERLNTITIVQIVQYANGDESARATQSDATRQAGLKTFGGDLTRVQLGNDGFEPRDG</sequence>
<dbReference type="EMBL" id="CP001854">
    <property type="protein sequence ID" value="ADB51145.1"/>
    <property type="molecule type" value="Genomic_DNA"/>
</dbReference>
<evidence type="ECO:0000313" key="4">
    <source>
        <dbReference type="Proteomes" id="UP000008229"/>
    </source>
</evidence>
<proteinExistence type="predicted"/>
<feature type="chain" id="PRO_5003043102" evidence="2">
    <location>
        <begin position="25"/>
        <end position="255"/>
    </location>
</feature>
<feature type="compositionally biased region" description="Low complexity" evidence="1">
    <location>
        <begin position="56"/>
        <end position="73"/>
    </location>
</feature>
<dbReference type="RefSeq" id="WP_012934196.1">
    <property type="nucleotide sequence ID" value="NC_013739.1"/>
</dbReference>
<keyword evidence="2" id="KW-0732">Signal</keyword>
<feature type="region of interest" description="Disordered" evidence="1">
    <location>
        <begin position="51"/>
        <end position="83"/>
    </location>
</feature>
<dbReference type="Pfam" id="PF20388">
    <property type="entry name" value="DUF6683"/>
    <property type="match status" value="1"/>
</dbReference>
<reference evidence="3 4" key="1">
    <citation type="journal article" date="2010" name="Stand. Genomic Sci.">
        <title>Complete genome sequence of Conexibacter woesei type strain (ID131577).</title>
        <authorList>
            <person name="Pukall R."/>
            <person name="Lapidus A."/>
            <person name="Glavina Del Rio T."/>
            <person name="Copeland A."/>
            <person name="Tice H."/>
            <person name="Cheng J.-F."/>
            <person name="Lucas S."/>
            <person name="Chen F."/>
            <person name="Nolan M."/>
            <person name="Bruce D."/>
            <person name="Goodwin L."/>
            <person name="Pitluck S."/>
            <person name="Mavromatis K."/>
            <person name="Ivanova N."/>
            <person name="Ovchinnikova G."/>
            <person name="Pati A."/>
            <person name="Chen A."/>
            <person name="Palaniappan K."/>
            <person name="Land M."/>
            <person name="Hauser L."/>
            <person name="Chang Y.-J."/>
            <person name="Jeffries C.D."/>
            <person name="Chain P."/>
            <person name="Meincke L."/>
            <person name="Sims D."/>
            <person name="Brettin T."/>
            <person name="Detter J.C."/>
            <person name="Rohde M."/>
            <person name="Goeker M."/>
            <person name="Bristow J."/>
            <person name="Eisen J.A."/>
            <person name="Markowitz V."/>
            <person name="Kyrpides N.C."/>
            <person name="Klenk H.-P."/>
            <person name="Hugenholtz P."/>
        </authorList>
    </citation>
    <scope>NUCLEOTIDE SEQUENCE [LARGE SCALE GENOMIC DNA]</scope>
    <source>
        <strain evidence="4">DSM 14684 / CIP 108061 / JCM 11494 / NBRC 100937 / ID131577</strain>
    </source>
</reference>
<evidence type="ECO:0000256" key="2">
    <source>
        <dbReference type="SAM" id="SignalP"/>
    </source>
</evidence>
<reference evidence="4" key="2">
    <citation type="submission" date="2010-01" db="EMBL/GenBank/DDBJ databases">
        <title>The complete genome of Conexibacter woesei DSM 14684.</title>
        <authorList>
            <consortium name="US DOE Joint Genome Institute (JGI-PGF)"/>
            <person name="Lucas S."/>
            <person name="Copeland A."/>
            <person name="Lapidus A."/>
            <person name="Glavina del Rio T."/>
            <person name="Dalin E."/>
            <person name="Tice H."/>
            <person name="Bruce D."/>
            <person name="Goodwin L."/>
            <person name="Pitluck S."/>
            <person name="Kyrpides N."/>
            <person name="Mavromatis K."/>
            <person name="Ivanova N."/>
            <person name="Mikhailova N."/>
            <person name="Chertkov O."/>
            <person name="Brettin T."/>
            <person name="Detter J.C."/>
            <person name="Han C."/>
            <person name="Larimer F."/>
            <person name="Land M."/>
            <person name="Hauser L."/>
            <person name="Markowitz V."/>
            <person name="Cheng J.-F."/>
            <person name="Hugenholtz P."/>
            <person name="Woyke T."/>
            <person name="Wu D."/>
            <person name="Pukall R."/>
            <person name="Steenblock K."/>
            <person name="Schneider S."/>
            <person name="Klenk H.-P."/>
            <person name="Eisen J.A."/>
        </authorList>
    </citation>
    <scope>NUCLEOTIDE SEQUENCE [LARGE SCALE GENOMIC DNA]</scope>
    <source>
        <strain evidence="4">DSM 14684 / CIP 108061 / JCM 11494 / NBRC 100937 / ID131577</strain>
    </source>
</reference>
<protein>
    <submittedName>
        <fullName evidence="3">Uncharacterized protein</fullName>
    </submittedName>
</protein>
<evidence type="ECO:0000256" key="1">
    <source>
        <dbReference type="SAM" id="MobiDB-lite"/>
    </source>
</evidence>
<evidence type="ECO:0000313" key="3">
    <source>
        <dbReference type="EMBL" id="ADB51145.1"/>
    </source>
</evidence>
<feature type="signal peptide" evidence="2">
    <location>
        <begin position="1"/>
        <end position="24"/>
    </location>
</feature>
<dbReference type="OrthoDB" id="9852773at2"/>
<organism evidence="3 4">
    <name type="scientific">Conexibacter woesei (strain DSM 14684 / CCUG 47730 / CIP 108061 / JCM 11494 / NBRC 100937 / ID131577)</name>
    <dbReference type="NCBI Taxonomy" id="469383"/>
    <lineage>
        <taxon>Bacteria</taxon>
        <taxon>Bacillati</taxon>
        <taxon>Actinomycetota</taxon>
        <taxon>Thermoleophilia</taxon>
        <taxon>Solirubrobacterales</taxon>
        <taxon>Conexibacteraceae</taxon>
        <taxon>Conexibacter</taxon>
    </lineage>
</organism>